<feature type="domain" description="PhoD-like phosphatase" evidence="1">
    <location>
        <begin position="101"/>
        <end position="355"/>
    </location>
</feature>
<accession>A0A8S1JFM1</accession>
<dbReference type="Proteomes" id="UP000708148">
    <property type="component" value="Unassembled WGS sequence"/>
</dbReference>
<dbReference type="InterPro" id="IPR018946">
    <property type="entry name" value="PhoD-like_MPP"/>
</dbReference>
<dbReference type="GO" id="GO:0016020">
    <property type="term" value="C:membrane"/>
    <property type="evidence" value="ECO:0007669"/>
    <property type="project" value="TreeGrafter"/>
</dbReference>
<dbReference type="SUPFAM" id="SSF56300">
    <property type="entry name" value="Metallo-dependent phosphatases"/>
    <property type="match status" value="1"/>
</dbReference>
<dbReference type="Gene3D" id="3.60.21.70">
    <property type="entry name" value="PhoD-like phosphatase"/>
    <property type="match status" value="1"/>
</dbReference>
<protein>
    <recommendedName>
        <fullName evidence="1">PhoD-like phosphatase domain-containing protein</fullName>
    </recommendedName>
</protein>
<dbReference type="InterPro" id="IPR043904">
    <property type="entry name" value="PhoD_2-like"/>
</dbReference>
<dbReference type="AlphaFoldDB" id="A0A8S1JFM1"/>
<evidence type="ECO:0000313" key="2">
    <source>
        <dbReference type="EMBL" id="CAD7704898.1"/>
    </source>
</evidence>
<evidence type="ECO:0000313" key="3">
    <source>
        <dbReference type="Proteomes" id="UP000708148"/>
    </source>
</evidence>
<comment type="caution">
    <text evidence="2">The sequence shown here is derived from an EMBL/GenBank/DDBJ whole genome shotgun (WGS) entry which is preliminary data.</text>
</comment>
<dbReference type="InterPro" id="IPR038607">
    <property type="entry name" value="PhoD-like_sf"/>
</dbReference>
<name>A0A8S1JFM1_9CHLO</name>
<keyword evidence="3" id="KW-1185">Reference proteome</keyword>
<sequence>MAQDVKACGPLLRFCGYDPASHLWRGSALLVVRAPRDPLVISLSAPGLALEADGSVIELLHGCAVWRFAIEFRLGEREKRVEYSIRTARGAPIAENHAFYAPAAGEPWHWAAYSCNGLSHGTDAESVGGVATMWTDLVDRHLSAPLHAAIGLGDQIYADGLFRGAPSLAGYFEGRRNGKGIRKGEVTDGMPGEVEAYYFQHYCEHFSSPGMADAMASVPQMMIWDDHDIFDGWGSYPASLQDCPIFQSIFAAARRYYLLFQHHTTAERALESPGTDLFCSNQGACLHFLRLMGPTVALLGLDTRSERTLTQVLSPKSWDTVFDQLSTLPPSVRHLVVALPLPITYPRLPMSYSLLRGLAGLNRIRTVNRMLSKAGWAEGLIAFNEPELLDDLWDQWVCPGHRDERRRLVNRLQSLAFDRQLRITFISGDVHACSVGQFCSHPKVASPLIDPRSMTSVVTSAIINKPPPAGILAAQQFFDCPRRDANRHTHEELLRIFPKRGKVMGRRNWCEVSQASPHLGGGLAFTLWVEQEGAKGRATAPYAVEVPPLEEGYVVLAPGKVETMMDERWFGTGRAQGG</sequence>
<organism evidence="2 3">
    <name type="scientific">Ostreobium quekettii</name>
    <dbReference type="NCBI Taxonomy" id="121088"/>
    <lineage>
        <taxon>Eukaryota</taxon>
        <taxon>Viridiplantae</taxon>
        <taxon>Chlorophyta</taxon>
        <taxon>core chlorophytes</taxon>
        <taxon>Ulvophyceae</taxon>
        <taxon>TCBD clade</taxon>
        <taxon>Bryopsidales</taxon>
        <taxon>Ostreobineae</taxon>
        <taxon>Ostreobiaceae</taxon>
        <taxon>Ostreobium</taxon>
    </lineage>
</organism>
<dbReference type="Pfam" id="PF19050">
    <property type="entry name" value="PhoD_2"/>
    <property type="match status" value="2"/>
</dbReference>
<dbReference type="EMBL" id="CAJHUC010002971">
    <property type="protein sequence ID" value="CAD7704898.1"/>
    <property type="molecule type" value="Genomic_DNA"/>
</dbReference>
<evidence type="ECO:0000259" key="1">
    <source>
        <dbReference type="Pfam" id="PF19050"/>
    </source>
</evidence>
<proteinExistence type="predicted"/>
<dbReference type="InterPro" id="IPR029052">
    <property type="entry name" value="Metallo-depent_PP-like"/>
</dbReference>
<feature type="domain" description="PhoD-like phosphatase" evidence="1">
    <location>
        <begin position="365"/>
        <end position="473"/>
    </location>
</feature>
<dbReference type="PANTHER" id="PTHR46689">
    <property type="entry name" value="MEMBRANE PROTEIN, PUTATIVE-RELATED"/>
    <property type="match status" value="1"/>
</dbReference>
<dbReference type="PANTHER" id="PTHR46689:SF1">
    <property type="entry name" value="PHOD-LIKE PHOSPHATASE DOMAIN-CONTAINING PROTEIN"/>
    <property type="match status" value="1"/>
</dbReference>
<dbReference type="CDD" id="cd07389">
    <property type="entry name" value="MPP_PhoD"/>
    <property type="match status" value="1"/>
</dbReference>
<reference evidence="2" key="1">
    <citation type="submission" date="2020-12" db="EMBL/GenBank/DDBJ databases">
        <authorList>
            <person name="Iha C."/>
        </authorList>
    </citation>
    <scope>NUCLEOTIDE SEQUENCE</scope>
</reference>
<dbReference type="OrthoDB" id="9999821at2759"/>
<gene>
    <name evidence="2" type="ORF">OSTQU699_LOCUS10253</name>
</gene>